<reference evidence="2 3" key="1">
    <citation type="submission" date="2018-08" db="EMBL/GenBank/DDBJ databases">
        <title>A genome reference for cultivated species of the human gut microbiota.</title>
        <authorList>
            <person name="Zou Y."/>
            <person name="Xue W."/>
            <person name="Luo G."/>
        </authorList>
    </citation>
    <scope>NUCLEOTIDE SEQUENCE [LARGE SCALE GENOMIC DNA]</scope>
    <source>
        <strain evidence="2 3">TF06-40</strain>
    </source>
</reference>
<feature type="transmembrane region" description="Helical" evidence="1">
    <location>
        <begin position="59"/>
        <end position="75"/>
    </location>
</feature>
<feature type="transmembrane region" description="Helical" evidence="1">
    <location>
        <begin position="87"/>
        <end position="106"/>
    </location>
</feature>
<name>A0AA92T0E9_9BACT</name>
<evidence type="ECO:0000313" key="2">
    <source>
        <dbReference type="EMBL" id="RGL64132.1"/>
    </source>
</evidence>
<evidence type="ECO:0000313" key="3">
    <source>
        <dbReference type="Proteomes" id="UP000261187"/>
    </source>
</evidence>
<proteinExistence type="predicted"/>
<evidence type="ECO:0000256" key="1">
    <source>
        <dbReference type="SAM" id="Phobius"/>
    </source>
</evidence>
<keyword evidence="1" id="KW-0472">Membrane</keyword>
<gene>
    <name evidence="2" type="ORF">DXC61_00870</name>
</gene>
<feature type="transmembrane region" description="Helical" evidence="1">
    <location>
        <begin position="31"/>
        <end position="52"/>
    </location>
</feature>
<organism evidence="2 3">
    <name type="scientific">Segatella copri</name>
    <dbReference type="NCBI Taxonomy" id="165179"/>
    <lineage>
        <taxon>Bacteria</taxon>
        <taxon>Pseudomonadati</taxon>
        <taxon>Bacteroidota</taxon>
        <taxon>Bacteroidia</taxon>
        <taxon>Bacteroidales</taxon>
        <taxon>Prevotellaceae</taxon>
        <taxon>Segatella</taxon>
    </lineage>
</organism>
<keyword evidence="1" id="KW-1133">Transmembrane helix</keyword>
<accession>A0AA92T0E9</accession>
<dbReference type="EMBL" id="QSSA01000002">
    <property type="protein sequence ID" value="RGL64132.1"/>
    <property type="molecule type" value="Genomic_DNA"/>
</dbReference>
<dbReference type="Proteomes" id="UP000261187">
    <property type="component" value="Unassembled WGS sequence"/>
</dbReference>
<dbReference type="AlphaFoldDB" id="A0AA92T0E9"/>
<comment type="caution">
    <text evidence="2">The sequence shown here is derived from an EMBL/GenBank/DDBJ whole genome shotgun (WGS) entry which is preliminary data.</text>
</comment>
<keyword evidence="1" id="KW-0812">Transmembrane</keyword>
<sequence>MLFYIWGLLASITGIVVLFNAIRNRKAMGAVWYGTYCCFSFVCIAVGLICMICQQYDELCAFLFGIAFLVLTYKSRREFPPNFTINYINYLKGYVVGFGSILYALAKTFLEE</sequence>
<protein>
    <submittedName>
        <fullName evidence="2">Uncharacterized protein</fullName>
    </submittedName>
</protein>